<evidence type="ECO:0000256" key="8">
    <source>
        <dbReference type="ARBA" id="ARBA00022737"/>
    </source>
</evidence>
<comment type="subunit">
    <text evidence="18">Homotrimer.</text>
</comment>
<feature type="binding site" evidence="18">
    <location>
        <position position="445"/>
    </location>
    <ligand>
        <name>acetyl-CoA</name>
        <dbReference type="ChEBI" id="CHEBI:57288"/>
    </ligand>
</feature>
<dbReference type="EC" id="2.3.1.157" evidence="18"/>
<feature type="region of interest" description="Linker" evidence="18">
    <location>
        <begin position="236"/>
        <end position="256"/>
    </location>
</feature>
<dbReference type="Gene3D" id="2.160.10.10">
    <property type="entry name" value="Hexapeptide repeat proteins"/>
    <property type="match status" value="1"/>
</dbReference>
<reference evidence="20 21" key="1">
    <citation type="submission" date="2023-11" db="EMBL/GenBank/DDBJ databases">
        <authorList>
            <person name="Xu M."/>
            <person name="Jiang T."/>
        </authorList>
    </citation>
    <scope>NUCLEOTIDE SEQUENCE [LARGE SCALE GENOMIC DNA]</scope>
    <source>
        <strain evidence="20 21">SD</strain>
    </source>
</reference>
<evidence type="ECO:0000313" key="20">
    <source>
        <dbReference type="EMBL" id="MDX8151208.1"/>
    </source>
</evidence>
<keyword evidence="14 18" id="KW-0961">Cell wall biogenesis/degradation</keyword>
<feature type="region of interest" description="Pyrophosphorylase" evidence="18">
    <location>
        <begin position="1"/>
        <end position="235"/>
    </location>
</feature>
<dbReference type="Pfam" id="PF12804">
    <property type="entry name" value="NTP_transf_3"/>
    <property type="match status" value="1"/>
</dbReference>
<name>A0ABU4VHE3_9ACTN</name>
<keyword evidence="12 18" id="KW-0511">Multifunctional enzyme</keyword>
<comment type="similarity">
    <text evidence="2 18">In the C-terminal section; belongs to the transferase hexapeptide repeat family.</text>
</comment>
<evidence type="ECO:0000256" key="17">
    <source>
        <dbReference type="ARBA" id="ARBA00049628"/>
    </source>
</evidence>
<keyword evidence="6 18" id="KW-0548">Nucleotidyltransferase</keyword>
<dbReference type="InterPro" id="IPR038009">
    <property type="entry name" value="GlmU_C_LbH"/>
</dbReference>
<keyword evidence="7 18" id="KW-0479">Metal-binding</keyword>
<evidence type="ECO:0000256" key="16">
    <source>
        <dbReference type="ARBA" id="ARBA00048493"/>
    </source>
</evidence>
<comment type="catalytic activity">
    <reaction evidence="16 18">
        <text>N-acetyl-alpha-D-glucosamine 1-phosphate + UTP + H(+) = UDP-N-acetyl-alpha-D-glucosamine + diphosphate</text>
        <dbReference type="Rhea" id="RHEA:13509"/>
        <dbReference type="ChEBI" id="CHEBI:15378"/>
        <dbReference type="ChEBI" id="CHEBI:33019"/>
        <dbReference type="ChEBI" id="CHEBI:46398"/>
        <dbReference type="ChEBI" id="CHEBI:57705"/>
        <dbReference type="ChEBI" id="CHEBI:57776"/>
        <dbReference type="EC" id="2.7.7.23"/>
    </reaction>
</comment>
<comment type="similarity">
    <text evidence="3 18">In the N-terminal section; belongs to the N-acetylglucosamine-1-phosphate uridyltransferase family.</text>
</comment>
<evidence type="ECO:0000259" key="19">
    <source>
        <dbReference type="Pfam" id="PF12804"/>
    </source>
</evidence>
<comment type="cofactor">
    <cofactor evidence="18">
        <name>Mg(2+)</name>
        <dbReference type="ChEBI" id="CHEBI:18420"/>
    </cofactor>
    <text evidence="18">Binds 1 Mg(2+) ion per subunit.</text>
</comment>
<keyword evidence="5 18" id="KW-0808">Transferase</keyword>
<feature type="domain" description="MobA-like NTP transferase" evidence="19">
    <location>
        <begin position="7"/>
        <end position="135"/>
    </location>
</feature>
<dbReference type="EC" id="2.7.7.23" evidence="18"/>
<keyword evidence="10 18" id="KW-0133">Cell shape</keyword>
<evidence type="ECO:0000256" key="13">
    <source>
        <dbReference type="ARBA" id="ARBA00023315"/>
    </source>
</evidence>
<dbReference type="PANTHER" id="PTHR43584:SF3">
    <property type="entry name" value="BIFUNCTIONAL PROTEIN GLMU"/>
    <property type="match status" value="1"/>
</dbReference>
<dbReference type="SUPFAM" id="SSF53448">
    <property type="entry name" value="Nucleotide-diphospho-sugar transferases"/>
    <property type="match status" value="1"/>
</dbReference>
<keyword evidence="8 18" id="KW-0677">Repeat</keyword>
<dbReference type="GO" id="GO:0019134">
    <property type="term" value="F:glucosamine-1-phosphate N-acetyltransferase activity"/>
    <property type="evidence" value="ECO:0007669"/>
    <property type="project" value="UniProtKB-EC"/>
</dbReference>
<feature type="binding site" evidence="18">
    <location>
        <position position="105"/>
    </location>
    <ligand>
        <name>Mg(2+)</name>
        <dbReference type="ChEBI" id="CHEBI:18420"/>
    </ligand>
</feature>
<evidence type="ECO:0000256" key="11">
    <source>
        <dbReference type="ARBA" id="ARBA00022984"/>
    </source>
</evidence>
<feature type="binding site" evidence="18">
    <location>
        <position position="175"/>
    </location>
    <ligand>
        <name>UDP-N-acetyl-alpha-D-glucosamine</name>
        <dbReference type="ChEBI" id="CHEBI:57705"/>
    </ligand>
</feature>
<feature type="binding site" evidence="18">
    <location>
        <position position="233"/>
    </location>
    <ligand>
        <name>Mg(2+)</name>
        <dbReference type="ChEBI" id="CHEBI:18420"/>
    </ligand>
</feature>
<dbReference type="NCBIfam" id="TIGR01173">
    <property type="entry name" value="glmU"/>
    <property type="match status" value="1"/>
</dbReference>
<feature type="binding site" evidence="18">
    <location>
        <position position="73"/>
    </location>
    <ligand>
        <name>UDP-N-acetyl-alpha-D-glucosamine</name>
        <dbReference type="ChEBI" id="CHEBI:57705"/>
    </ligand>
</feature>
<protein>
    <recommendedName>
        <fullName evidence="18">Bifunctional protein GlmU</fullName>
    </recommendedName>
    <domain>
        <recommendedName>
            <fullName evidence="18">UDP-N-acetylglucosamine pyrophosphorylase</fullName>
            <ecNumber evidence="18">2.7.7.23</ecNumber>
        </recommendedName>
        <alternativeName>
            <fullName evidence="18">N-acetylglucosamine-1-phosphate uridyltransferase</fullName>
        </alternativeName>
    </domain>
    <domain>
        <recommendedName>
            <fullName evidence="18">Glucosamine-1-phosphate N-acetyltransferase</fullName>
            <ecNumber evidence="18">2.3.1.157</ecNumber>
        </recommendedName>
    </domain>
</protein>
<dbReference type="Gene3D" id="3.90.550.10">
    <property type="entry name" value="Spore Coat Polysaccharide Biosynthesis Protein SpsA, Chain A"/>
    <property type="match status" value="1"/>
</dbReference>
<dbReference type="Pfam" id="PF00132">
    <property type="entry name" value="Hexapep"/>
    <property type="match status" value="1"/>
</dbReference>
<keyword evidence="11 18" id="KW-0573">Peptidoglycan synthesis</keyword>
<dbReference type="InterPro" id="IPR001451">
    <property type="entry name" value="Hexapep"/>
</dbReference>
<keyword evidence="9 18" id="KW-0460">Magnesium</keyword>
<feature type="binding site" evidence="18">
    <location>
        <position position="338"/>
    </location>
    <ligand>
        <name>UDP-N-acetyl-alpha-D-glucosamine</name>
        <dbReference type="ChEBI" id="CHEBI:57705"/>
    </ligand>
</feature>
<dbReference type="CDD" id="cd02540">
    <property type="entry name" value="GT2_GlmU_N_bac"/>
    <property type="match status" value="1"/>
</dbReference>
<evidence type="ECO:0000256" key="15">
    <source>
        <dbReference type="ARBA" id="ARBA00048247"/>
    </source>
</evidence>
<dbReference type="EMBL" id="JAXAVX010000002">
    <property type="protein sequence ID" value="MDX8151208.1"/>
    <property type="molecule type" value="Genomic_DNA"/>
</dbReference>
<evidence type="ECO:0000256" key="7">
    <source>
        <dbReference type="ARBA" id="ARBA00022723"/>
    </source>
</evidence>
<proteinExistence type="inferred from homology"/>
<evidence type="ECO:0000256" key="9">
    <source>
        <dbReference type="ARBA" id="ARBA00022842"/>
    </source>
</evidence>
<evidence type="ECO:0000313" key="21">
    <source>
        <dbReference type="Proteomes" id="UP001277761"/>
    </source>
</evidence>
<feature type="region of interest" description="N-acetyltransferase" evidence="18">
    <location>
        <begin position="257"/>
        <end position="466"/>
    </location>
</feature>
<keyword evidence="4 18" id="KW-0963">Cytoplasm</keyword>
<evidence type="ECO:0000256" key="4">
    <source>
        <dbReference type="ARBA" id="ARBA00022490"/>
    </source>
</evidence>
<accession>A0ABU4VHE3</accession>
<feature type="binding site" evidence="18">
    <location>
        <position position="24"/>
    </location>
    <ligand>
        <name>UDP-N-acetyl-alpha-D-glucosamine</name>
        <dbReference type="ChEBI" id="CHEBI:57705"/>
    </ligand>
</feature>
<feature type="binding site" evidence="18">
    <location>
        <begin position="10"/>
        <end position="13"/>
    </location>
    <ligand>
        <name>UDP-N-acetyl-alpha-D-glucosamine</name>
        <dbReference type="ChEBI" id="CHEBI:57705"/>
    </ligand>
</feature>
<evidence type="ECO:0000256" key="12">
    <source>
        <dbReference type="ARBA" id="ARBA00023268"/>
    </source>
</evidence>
<sequence>MSASPVVIVLAAGRGTRMRSATPKVLHEVCGTPLVGWVLATAAGIGAERIVVVDQPSRQLDGHLPEGVATVVQDPAVHGEGTGGAVTAALEHVAEDRPVVVLTGDAPLVDAGTVSGLLETHEREGNAATLLSAELEDPGQLGRIVRDADGAVTKVVETKAAGDATPAELEIREVNAGVYCFAGEALRSALPRVGDANAQGERYLPDTLGILRGDGRRVGAHVAADPDVVLGVNDRLELDRVRAIAQRRIHDAHLRAGVTIVNPASTVIERDVTIAPDARIEPGCVLRGRTTIGERAVVGPHTTTVDATIGEDVSVVHSHVVEAVAEAGATIGPFAYLRPGTVLRPKAKAGTFVEIKNSDIGPGSKVPHLSYIGDADVGPGTNLGAATITANYDGHRKHRTTVGAGVRTSVDTTLVAPVSVGDGAYTGAGSVITKDVPAGALGIARERQRNLAGYAEQVEARRAAEG</sequence>
<feature type="binding site" evidence="18">
    <location>
        <begin position="391"/>
        <end position="392"/>
    </location>
    <ligand>
        <name>acetyl-CoA</name>
        <dbReference type="ChEBI" id="CHEBI:57288"/>
    </ligand>
</feature>
<feature type="binding site" evidence="18">
    <location>
        <position position="382"/>
    </location>
    <ligand>
        <name>UDP-N-acetyl-alpha-D-glucosamine</name>
        <dbReference type="ChEBI" id="CHEBI:57705"/>
    </ligand>
</feature>
<comment type="pathway">
    <text evidence="18">Bacterial outer membrane biogenesis; LPS lipid A biosynthesis.</text>
</comment>
<comment type="subcellular location">
    <subcellularLocation>
        <location evidence="1 18">Cytoplasm</location>
    </subcellularLocation>
</comment>
<evidence type="ECO:0000256" key="18">
    <source>
        <dbReference type="HAMAP-Rule" id="MF_01631"/>
    </source>
</evidence>
<evidence type="ECO:0000256" key="3">
    <source>
        <dbReference type="ARBA" id="ARBA00007947"/>
    </source>
</evidence>
<dbReference type="InterPro" id="IPR011004">
    <property type="entry name" value="Trimer_LpxA-like_sf"/>
</dbReference>
<evidence type="ECO:0000256" key="10">
    <source>
        <dbReference type="ARBA" id="ARBA00022960"/>
    </source>
</evidence>
<dbReference type="InterPro" id="IPR029044">
    <property type="entry name" value="Nucleotide-diphossugar_trans"/>
</dbReference>
<feature type="binding site" evidence="18">
    <location>
        <position position="233"/>
    </location>
    <ligand>
        <name>UDP-N-acetyl-alpha-D-glucosamine</name>
        <dbReference type="ChEBI" id="CHEBI:57705"/>
    </ligand>
</feature>
<comment type="caution">
    <text evidence="18">Lacks conserved residue(s) required for the propagation of feature annotation.</text>
</comment>
<comment type="pathway">
    <text evidence="18">Nucleotide-sugar biosynthesis; UDP-N-acetyl-alpha-D-glucosamine biosynthesis; N-acetyl-alpha-D-glucosamine 1-phosphate from alpha-D-glucosamine 6-phosphate (route II): step 2/2.</text>
</comment>
<gene>
    <name evidence="18 20" type="primary">glmU</name>
    <name evidence="20" type="ORF">SK069_06375</name>
</gene>
<evidence type="ECO:0000256" key="1">
    <source>
        <dbReference type="ARBA" id="ARBA00004496"/>
    </source>
</evidence>
<keyword evidence="13 18" id="KW-0012">Acyltransferase</keyword>
<dbReference type="GO" id="GO:0003977">
    <property type="term" value="F:UDP-N-acetylglucosamine diphosphorylase activity"/>
    <property type="evidence" value="ECO:0007669"/>
    <property type="project" value="UniProtKB-EC"/>
</dbReference>
<feature type="binding site" evidence="18">
    <location>
        <begin position="81"/>
        <end position="82"/>
    </location>
    <ligand>
        <name>UDP-N-acetyl-alpha-D-glucosamine</name>
        <dbReference type="ChEBI" id="CHEBI:57705"/>
    </ligand>
</feature>
<dbReference type="InterPro" id="IPR005882">
    <property type="entry name" value="Bifunctional_GlmU"/>
</dbReference>
<comment type="function">
    <text evidence="17 18">Catalyzes the last two sequential reactions in the de novo biosynthetic pathway for UDP-N-acetylglucosamine (UDP-GlcNAc). The C-terminal domain catalyzes the transfer of acetyl group from acetyl coenzyme A to glucosamine-1-phosphate (GlcN-1-P) to produce N-acetylglucosamine-1-phosphate (GlcNAc-1-P), which is converted into UDP-GlcNAc by the transfer of uridine 5-monophosphate (from uridine 5-triphosphate), a reaction catalyzed by the N-terminal domain.</text>
</comment>
<dbReference type="HAMAP" id="MF_01631">
    <property type="entry name" value="GlmU"/>
    <property type="match status" value="1"/>
</dbReference>
<evidence type="ECO:0000256" key="6">
    <source>
        <dbReference type="ARBA" id="ARBA00022695"/>
    </source>
</evidence>
<comment type="caution">
    <text evidence="20">The sequence shown here is derived from an EMBL/GenBank/DDBJ whole genome shotgun (WGS) entry which is preliminary data.</text>
</comment>
<dbReference type="RefSeq" id="WP_319953358.1">
    <property type="nucleotide sequence ID" value="NZ_JAXAVX010000002.1"/>
</dbReference>
<dbReference type="InterPro" id="IPR025877">
    <property type="entry name" value="MobA-like_NTP_Trfase"/>
</dbReference>
<evidence type="ECO:0000256" key="5">
    <source>
        <dbReference type="ARBA" id="ARBA00022679"/>
    </source>
</evidence>
<dbReference type="SUPFAM" id="SSF51161">
    <property type="entry name" value="Trimeric LpxA-like enzymes"/>
    <property type="match status" value="1"/>
</dbReference>
<dbReference type="Proteomes" id="UP001277761">
    <property type="component" value="Unassembled WGS sequence"/>
</dbReference>
<comment type="catalytic activity">
    <reaction evidence="15 18">
        <text>alpha-D-glucosamine 1-phosphate + acetyl-CoA = N-acetyl-alpha-D-glucosamine 1-phosphate + CoA + H(+)</text>
        <dbReference type="Rhea" id="RHEA:13725"/>
        <dbReference type="ChEBI" id="CHEBI:15378"/>
        <dbReference type="ChEBI" id="CHEBI:57287"/>
        <dbReference type="ChEBI" id="CHEBI:57288"/>
        <dbReference type="ChEBI" id="CHEBI:57776"/>
        <dbReference type="ChEBI" id="CHEBI:58516"/>
        <dbReference type="EC" id="2.3.1.157"/>
    </reaction>
</comment>
<evidence type="ECO:0000256" key="2">
    <source>
        <dbReference type="ARBA" id="ARBA00007707"/>
    </source>
</evidence>
<feature type="binding site" evidence="18">
    <location>
        <position position="157"/>
    </location>
    <ligand>
        <name>UDP-N-acetyl-alpha-D-glucosamine</name>
        <dbReference type="ChEBI" id="CHEBI:57705"/>
    </ligand>
</feature>
<comment type="pathway">
    <text evidence="18">Nucleotide-sugar biosynthesis; UDP-N-acetyl-alpha-D-glucosamine biosynthesis; UDP-N-acetyl-alpha-D-glucosamine from N-acetyl-alpha-D-glucosamine 1-phosphate: step 1/1.</text>
</comment>
<feature type="binding site" evidence="18">
    <location>
        <position position="385"/>
    </location>
    <ligand>
        <name>acetyl-CoA</name>
        <dbReference type="ChEBI" id="CHEBI:57288"/>
    </ligand>
</feature>
<evidence type="ECO:0000256" key="14">
    <source>
        <dbReference type="ARBA" id="ARBA00023316"/>
    </source>
</evidence>
<dbReference type="InterPro" id="IPR050065">
    <property type="entry name" value="GlmU-like"/>
</dbReference>
<organism evidence="20 21">
    <name type="scientific">Patulibacter brassicae</name>
    <dbReference type="NCBI Taxonomy" id="1705717"/>
    <lineage>
        <taxon>Bacteria</taxon>
        <taxon>Bacillati</taxon>
        <taxon>Actinomycetota</taxon>
        <taxon>Thermoleophilia</taxon>
        <taxon>Solirubrobacterales</taxon>
        <taxon>Patulibacteraceae</taxon>
        <taxon>Patulibacter</taxon>
    </lineage>
</organism>
<keyword evidence="21" id="KW-1185">Reference proteome</keyword>
<feature type="active site" description="Proton acceptor" evidence="18">
    <location>
        <position position="368"/>
    </location>
</feature>
<feature type="binding site" evidence="18">
    <location>
        <position position="428"/>
    </location>
    <ligand>
        <name>acetyl-CoA</name>
        <dbReference type="ChEBI" id="CHEBI:57288"/>
    </ligand>
</feature>
<feature type="binding site" evidence="18">
    <location>
        <position position="371"/>
    </location>
    <ligand>
        <name>UDP-N-acetyl-alpha-D-glucosamine</name>
        <dbReference type="ChEBI" id="CHEBI:57705"/>
    </ligand>
</feature>
<dbReference type="CDD" id="cd03353">
    <property type="entry name" value="LbH_GlmU_C"/>
    <property type="match status" value="1"/>
</dbReference>
<feature type="binding site" evidence="18">
    <location>
        <position position="356"/>
    </location>
    <ligand>
        <name>UDP-N-acetyl-alpha-D-glucosamine</name>
        <dbReference type="ChEBI" id="CHEBI:57705"/>
    </ligand>
</feature>
<dbReference type="PANTHER" id="PTHR43584">
    <property type="entry name" value="NUCLEOTIDYL TRANSFERASE"/>
    <property type="match status" value="1"/>
</dbReference>
<feature type="binding site" evidence="18">
    <location>
        <position position="142"/>
    </location>
    <ligand>
        <name>UDP-N-acetyl-alpha-D-glucosamine</name>
        <dbReference type="ChEBI" id="CHEBI:57705"/>
    </ligand>
</feature>